<dbReference type="GO" id="GO:0046872">
    <property type="term" value="F:metal ion binding"/>
    <property type="evidence" value="ECO:0007669"/>
    <property type="project" value="UniProtKB-KW"/>
</dbReference>
<feature type="domain" description="Fe2OG dioxygenase" evidence="12">
    <location>
        <begin position="168"/>
        <end position="266"/>
    </location>
</feature>
<dbReference type="PROSITE" id="PS51471">
    <property type="entry name" value="FE2OG_OXY"/>
    <property type="match status" value="1"/>
</dbReference>
<dbReference type="AlphaFoldDB" id="A0A432ZGJ7"/>
<evidence type="ECO:0000256" key="9">
    <source>
        <dbReference type="ARBA" id="ARBA00047725"/>
    </source>
</evidence>
<dbReference type="Pfam" id="PF14226">
    <property type="entry name" value="DIOX_N"/>
    <property type="match status" value="1"/>
</dbReference>
<dbReference type="Proteomes" id="UP000287908">
    <property type="component" value="Unassembled WGS sequence"/>
</dbReference>
<comment type="cofactor">
    <cofactor evidence="1">
        <name>Fe(2+)</name>
        <dbReference type="ChEBI" id="CHEBI:29033"/>
    </cofactor>
</comment>
<dbReference type="PRINTS" id="PR00682">
    <property type="entry name" value="IPNSYNTHASE"/>
</dbReference>
<evidence type="ECO:0000256" key="2">
    <source>
        <dbReference type="ARBA" id="ARBA00004767"/>
    </source>
</evidence>
<evidence type="ECO:0000256" key="10">
    <source>
        <dbReference type="ARBA" id="ARBA00049359"/>
    </source>
</evidence>
<evidence type="ECO:0000256" key="4">
    <source>
        <dbReference type="ARBA" id="ARBA00012531"/>
    </source>
</evidence>
<keyword evidence="11" id="KW-0408">Iron</keyword>
<keyword evidence="11" id="KW-0479">Metal-binding</keyword>
<comment type="caution">
    <text evidence="13">The sequence shown here is derived from an EMBL/GenBank/DDBJ whole genome shotgun (WGS) entry which is preliminary data.</text>
</comment>
<accession>A0A432ZGJ7</accession>
<sequence length="330" mass="36292">MTLSQLPTISFKRLDTPEEREKLRVAASEVGFFYLVDHGLTTQQLDAVMTVSKQFFDLSEFEKKAVAMNRSAHFRGYNAVGGERTGGAVDVREQFDWMNEESAVVALQASWQTLIGPNLWPTNLSELRSKLLSLTEQQTRIAVTLLRALCESLGMAADALDGTFSDAPYTHSKIIKYPGTTASTQGVGAHKDPGYLTFVLQDQQSGLQVEYDGHWLDVEPRAGSFVVNIGELLELASDGFLQATNHRVLAPEPGVERYSVAYFMAAQLDSTVPVLDLPAEMKEKSKGVSTDPNNQLLSHVGENVLKGRVRSHPDAAKHIYVTPQAHQNGT</sequence>
<comment type="catalytic activity">
    <reaction evidence="10">
        <text>L-arginine + 2-oxoglutarate + O2 = guanidine + L-glutamate 5-semialdehyde + succinate + CO2</text>
        <dbReference type="Rhea" id="RHEA:31535"/>
        <dbReference type="ChEBI" id="CHEBI:15379"/>
        <dbReference type="ChEBI" id="CHEBI:16526"/>
        <dbReference type="ChEBI" id="CHEBI:16810"/>
        <dbReference type="ChEBI" id="CHEBI:30031"/>
        <dbReference type="ChEBI" id="CHEBI:30087"/>
        <dbReference type="ChEBI" id="CHEBI:32682"/>
        <dbReference type="ChEBI" id="CHEBI:58066"/>
        <dbReference type="EC" id="1.14.20.7"/>
    </reaction>
</comment>
<comment type="catalytic activity">
    <reaction evidence="9">
        <text>2-oxoglutarate + O2 + 2 H(+) = ethene + 3 CO2 + H2O</text>
        <dbReference type="Rhea" id="RHEA:31523"/>
        <dbReference type="ChEBI" id="CHEBI:15377"/>
        <dbReference type="ChEBI" id="CHEBI:15378"/>
        <dbReference type="ChEBI" id="CHEBI:15379"/>
        <dbReference type="ChEBI" id="CHEBI:16526"/>
        <dbReference type="ChEBI" id="CHEBI:16810"/>
        <dbReference type="ChEBI" id="CHEBI:18153"/>
        <dbReference type="EC" id="1.13.12.19"/>
    </reaction>
</comment>
<dbReference type="SUPFAM" id="SSF51197">
    <property type="entry name" value="Clavaminate synthase-like"/>
    <property type="match status" value="1"/>
</dbReference>
<keyword evidence="14" id="KW-1185">Reference proteome</keyword>
<evidence type="ECO:0000313" key="14">
    <source>
        <dbReference type="Proteomes" id="UP000287908"/>
    </source>
</evidence>
<evidence type="ECO:0000256" key="3">
    <source>
        <dbReference type="ARBA" id="ARBA00012293"/>
    </source>
</evidence>
<evidence type="ECO:0000256" key="7">
    <source>
        <dbReference type="ARBA" id="ARBA00031011"/>
    </source>
</evidence>
<dbReference type="Pfam" id="PF03171">
    <property type="entry name" value="2OG-FeII_Oxy"/>
    <property type="match status" value="1"/>
</dbReference>
<evidence type="ECO:0000313" key="13">
    <source>
        <dbReference type="EMBL" id="RUO77135.1"/>
    </source>
</evidence>
<dbReference type="InterPro" id="IPR026992">
    <property type="entry name" value="DIOX_N"/>
</dbReference>
<dbReference type="Gene3D" id="2.60.120.330">
    <property type="entry name" value="B-lactam Antibiotic, Isopenicillin N Synthase, Chain"/>
    <property type="match status" value="1"/>
</dbReference>
<dbReference type="GO" id="GO:0102276">
    <property type="term" value="F:2-oxoglutarate oxygenase/decarboxylase (ethylene-forming) activity"/>
    <property type="evidence" value="ECO:0007669"/>
    <property type="project" value="UniProtKB-EC"/>
</dbReference>
<dbReference type="InterPro" id="IPR027443">
    <property type="entry name" value="IPNS-like_sf"/>
</dbReference>
<dbReference type="RefSeq" id="WP_126783402.1">
    <property type="nucleotide sequence ID" value="NZ_PIQF01000001.1"/>
</dbReference>
<dbReference type="InterPro" id="IPR005123">
    <property type="entry name" value="Oxoglu/Fe-dep_dioxygenase_dom"/>
</dbReference>
<dbReference type="EMBL" id="PIQF01000001">
    <property type="protein sequence ID" value="RUO77135.1"/>
    <property type="molecule type" value="Genomic_DNA"/>
</dbReference>
<evidence type="ECO:0000256" key="6">
    <source>
        <dbReference type="ARBA" id="ARBA00022666"/>
    </source>
</evidence>
<keyword evidence="11" id="KW-0560">Oxidoreductase</keyword>
<dbReference type="InterPro" id="IPR044861">
    <property type="entry name" value="IPNS-like_FE2OG_OXY"/>
</dbReference>
<gene>
    <name evidence="13" type="ORF">CWI81_01140</name>
</gene>
<dbReference type="EC" id="1.13.12.19" evidence="4"/>
<comment type="similarity">
    <text evidence="11">Belongs to the iron/ascorbate-dependent oxidoreductase family.</text>
</comment>
<keyword evidence="6" id="KW-0266">Ethylene biosynthesis</keyword>
<comment type="pathway">
    <text evidence="2">Alkene biosynthesis; ethylene biosynthesis via 2-oxoglutarate.</text>
</comment>
<dbReference type="OrthoDB" id="21825at2"/>
<dbReference type="InterPro" id="IPR050231">
    <property type="entry name" value="Iron_ascorbate_oxido_reductase"/>
</dbReference>
<evidence type="ECO:0000256" key="1">
    <source>
        <dbReference type="ARBA" id="ARBA00001954"/>
    </source>
</evidence>
<protein>
    <recommendedName>
        <fullName evidence="5">2-oxoglutarate-dependent ethylene/succinate-forming enzyme</fullName>
        <ecNumber evidence="4">1.13.12.19</ecNumber>
        <ecNumber evidence="3">1.14.20.7</ecNumber>
    </recommendedName>
    <alternativeName>
        <fullName evidence="7">2-oxoglutarate dioxygenase (ethylene-forming)</fullName>
    </alternativeName>
    <alternativeName>
        <fullName evidence="8">2-oxoglutarate/L-arginine monooxygenase/decarboxylase (succinate-forming)</fullName>
    </alternativeName>
</protein>
<evidence type="ECO:0000256" key="11">
    <source>
        <dbReference type="RuleBase" id="RU003682"/>
    </source>
</evidence>
<dbReference type="EC" id="1.14.20.7" evidence="3"/>
<proteinExistence type="inferred from homology"/>
<evidence type="ECO:0000256" key="8">
    <source>
        <dbReference type="ARBA" id="ARBA00031282"/>
    </source>
</evidence>
<name>A0A432ZGJ7_9GAMM</name>
<dbReference type="GO" id="GO:0009693">
    <property type="term" value="P:ethylene biosynthetic process"/>
    <property type="evidence" value="ECO:0007669"/>
    <property type="project" value="UniProtKB-KW"/>
</dbReference>
<organism evidence="13 14">
    <name type="scientific">Idiomarina seosinensis</name>
    <dbReference type="NCBI Taxonomy" id="281739"/>
    <lineage>
        <taxon>Bacteria</taxon>
        <taxon>Pseudomonadati</taxon>
        <taxon>Pseudomonadota</taxon>
        <taxon>Gammaproteobacteria</taxon>
        <taxon>Alteromonadales</taxon>
        <taxon>Idiomarinaceae</taxon>
        <taxon>Idiomarina</taxon>
    </lineage>
</organism>
<evidence type="ECO:0000256" key="5">
    <source>
        <dbReference type="ARBA" id="ARBA00019045"/>
    </source>
</evidence>
<dbReference type="PANTHER" id="PTHR47990">
    <property type="entry name" value="2-OXOGLUTARATE (2OG) AND FE(II)-DEPENDENT OXYGENASE SUPERFAMILY PROTEIN-RELATED"/>
    <property type="match status" value="1"/>
</dbReference>
<evidence type="ECO:0000259" key="12">
    <source>
        <dbReference type="PROSITE" id="PS51471"/>
    </source>
</evidence>
<reference evidence="13 14" key="1">
    <citation type="journal article" date="2011" name="Front. Microbiol.">
        <title>Genomic signatures of strain selection and enhancement in Bacillus atrophaeus var. globigii, a historical biowarfare simulant.</title>
        <authorList>
            <person name="Gibbons H.S."/>
            <person name="Broomall S.M."/>
            <person name="McNew L.A."/>
            <person name="Daligault H."/>
            <person name="Chapman C."/>
            <person name="Bruce D."/>
            <person name="Karavis M."/>
            <person name="Krepps M."/>
            <person name="McGregor P.A."/>
            <person name="Hong C."/>
            <person name="Park K.H."/>
            <person name="Akmal A."/>
            <person name="Feldman A."/>
            <person name="Lin J.S."/>
            <person name="Chang W.E."/>
            <person name="Higgs B.W."/>
            <person name="Demirev P."/>
            <person name="Lindquist J."/>
            <person name="Liem A."/>
            <person name="Fochler E."/>
            <person name="Read T.D."/>
            <person name="Tapia R."/>
            <person name="Johnson S."/>
            <person name="Bishop-Lilly K.A."/>
            <person name="Detter C."/>
            <person name="Han C."/>
            <person name="Sozhamannan S."/>
            <person name="Rosenzweig C.N."/>
            <person name="Skowronski E.W."/>
        </authorList>
    </citation>
    <scope>NUCLEOTIDE SEQUENCE [LARGE SCALE GENOMIC DNA]</scope>
    <source>
        <strain evidence="13 14">CL-SP19</strain>
    </source>
</reference>